<evidence type="ECO:0000313" key="2">
    <source>
        <dbReference type="Proteomes" id="UP001186974"/>
    </source>
</evidence>
<protein>
    <submittedName>
        <fullName evidence="1">Uncharacterized protein</fullName>
    </submittedName>
</protein>
<accession>A0ACC3D7W5</accession>
<feature type="non-terminal residue" evidence="1">
    <location>
        <position position="196"/>
    </location>
</feature>
<evidence type="ECO:0000313" key="1">
    <source>
        <dbReference type="EMBL" id="KAK3063253.1"/>
    </source>
</evidence>
<dbReference type="Proteomes" id="UP001186974">
    <property type="component" value="Unassembled WGS sequence"/>
</dbReference>
<organism evidence="1 2">
    <name type="scientific">Coniosporium uncinatum</name>
    <dbReference type="NCBI Taxonomy" id="93489"/>
    <lineage>
        <taxon>Eukaryota</taxon>
        <taxon>Fungi</taxon>
        <taxon>Dikarya</taxon>
        <taxon>Ascomycota</taxon>
        <taxon>Pezizomycotina</taxon>
        <taxon>Dothideomycetes</taxon>
        <taxon>Dothideomycetes incertae sedis</taxon>
        <taxon>Coniosporium</taxon>
    </lineage>
</organism>
<gene>
    <name evidence="1" type="ORF">LTS18_001863</name>
</gene>
<sequence length="196" mass="21257">MATHHRSSETPTLLAPSFLPDMASTSNAYSPKEITELVSRAGVTKASMRLDKIFASSVSAGMLLGFACATLLSTNAAPWMQENCPGLIRTIGALVFPYGLSIVILTGADLCTGSFMFTTVAVLHGRLSVWRMLSHWFVTFWGNLVGSLFLVGVVAGYGGIFSTPVYRDEVQTFATTKQITPEWHMVFLRGIGANWL</sequence>
<keyword evidence="2" id="KW-1185">Reference proteome</keyword>
<comment type="caution">
    <text evidence="1">The sequence shown here is derived from an EMBL/GenBank/DDBJ whole genome shotgun (WGS) entry which is preliminary data.</text>
</comment>
<dbReference type="EMBL" id="JAWDJW010006926">
    <property type="protein sequence ID" value="KAK3063253.1"/>
    <property type="molecule type" value="Genomic_DNA"/>
</dbReference>
<proteinExistence type="predicted"/>
<reference evidence="1" key="1">
    <citation type="submission" date="2024-09" db="EMBL/GenBank/DDBJ databases">
        <title>Black Yeasts Isolated from many extreme environments.</title>
        <authorList>
            <person name="Coleine C."/>
            <person name="Stajich J.E."/>
            <person name="Selbmann L."/>
        </authorList>
    </citation>
    <scope>NUCLEOTIDE SEQUENCE</scope>
    <source>
        <strain evidence="1">CCFEE 5737</strain>
    </source>
</reference>
<name>A0ACC3D7W5_9PEZI</name>